<dbReference type="PANTHER" id="PTHR43394:SF1">
    <property type="entry name" value="ATP-BINDING CASSETTE SUB-FAMILY B MEMBER 10, MITOCHONDRIAL"/>
    <property type="match status" value="1"/>
</dbReference>
<evidence type="ECO:0000313" key="11">
    <source>
        <dbReference type="Proteomes" id="UP000029833"/>
    </source>
</evidence>
<name>A0A0A0B312_9CELL</name>
<feature type="transmembrane region" description="Helical" evidence="7">
    <location>
        <begin position="247"/>
        <end position="268"/>
    </location>
</feature>
<dbReference type="Gene3D" id="3.40.50.300">
    <property type="entry name" value="P-loop containing nucleotide triphosphate hydrolases"/>
    <property type="match status" value="1"/>
</dbReference>
<feature type="transmembrane region" description="Helical" evidence="7">
    <location>
        <begin position="138"/>
        <end position="159"/>
    </location>
</feature>
<dbReference type="GO" id="GO:0005524">
    <property type="term" value="F:ATP binding"/>
    <property type="evidence" value="ECO:0007669"/>
    <property type="project" value="UniProtKB-KW"/>
</dbReference>
<comment type="subcellular location">
    <subcellularLocation>
        <location evidence="1">Cell membrane</location>
        <topology evidence="1">Multi-pass membrane protein</topology>
    </subcellularLocation>
</comment>
<evidence type="ECO:0000256" key="6">
    <source>
        <dbReference type="ARBA" id="ARBA00023136"/>
    </source>
</evidence>
<evidence type="ECO:0000256" key="1">
    <source>
        <dbReference type="ARBA" id="ARBA00004651"/>
    </source>
</evidence>
<dbReference type="GO" id="GO:0005886">
    <property type="term" value="C:plasma membrane"/>
    <property type="evidence" value="ECO:0007669"/>
    <property type="project" value="UniProtKB-SubCell"/>
</dbReference>
<dbReference type="AlphaFoldDB" id="A0A0A0B312"/>
<dbReference type="InterPro" id="IPR036640">
    <property type="entry name" value="ABC1_TM_sf"/>
</dbReference>
<dbReference type="InterPro" id="IPR011527">
    <property type="entry name" value="ABC1_TM_dom"/>
</dbReference>
<dbReference type="InterPro" id="IPR039421">
    <property type="entry name" value="Type_1_exporter"/>
</dbReference>
<dbReference type="SMART" id="SM00382">
    <property type="entry name" value="AAA"/>
    <property type="match status" value="1"/>
</dbReference>
<evidence type="ECO:0000256" key="4">
    <source>
        <dbReference type="ARBA" id="ARBA00022840"/>
    </source>
</evidence>
<keyword evidence="2 7" id="KW-0812">Transmembrane</keyword>
<dbReference type="PANTHER" id="PTHR43394">
    <property type="entry name" value="ATP-DEPENDENT PERMEASE MDL1, MITOCHONDRIAL"/>
    <property type="match status" value="1"/>
</dbReference>
<keyword evidence="4" id="KW-0067">ATP-binding</keyword>
<evidence type="ECO:0000256" key="3">
    <source>
        <dbReference type="ARBA" id="ARBA00022741"/>
    </source>
</evidence>
<dbReference type="GO" id="GO:0016887">
    <property type="term" value="F:ATP hydrolysis activity"/>
    <property type="evidence" value="ECO:0007669"/>
    <property type="project" value="InterPro"/>
</dbReference>
<dbReference type="OrthoDB" id="9806127at2"/>
<evidence type="ECO:0000256" key="5">
    <source>
        <dbReference type="ARBA" id="ARBA00022989"/>
    </source>
</evidence>
<feature type="domain" description="ABC transporter" evidence="8">
    <location>
        <begin position="341"/>
        <end position="588"/>
    </location>
</feature>
<dbReference type="Pfam" id="PF00005">
    <property type="entry name" value="ABC_tran"/>
    <property type="match status" value="1"/>
</dbReference>
<dbReference type="SUPFAM" id="SSF52540">
    <property type="entry name" value="P-loop containing nucleoside triphosphate hydrolases"/>
    <property type="match status" value="1"/>
</dbReference>
<dbReference type="PROSITE" id="PS50893">
    <property type="entry name" value="ABC_TRANSPORTER_2"/>
    <property type="match status" value="1"/>
</dbReference>
<keyword evidence="3" id="KW-0547">Nucleotide-binding</keyword>
<evidence type="ECO:0000256" key="7">
    <source>
        <dbReference type="SAM" id="Phobius"/>
    </source>
</evidence>
<evidence type="ECO:0000259" key="8">
    <source>
        <dbReference type="PROSITE" id="PS50893"/>
    </source>
</evidence>
<evidence type="ECO:0000259" key="9">
    <source>
        <dbReference type="PROSITE" id="PS50929"/>
    </source>
</evidence>
<evidence type="ECO:0000313" key="10">
    <source>
        <dbReference type="EMBL" id="KGM00562.1"/>
    </source>
</evidence>
<evidence type="ECO:0000256" key="2">
    <source>
        <dbReference type="ARBA" id="ARBA00022692"/>
    </source>
</evidence>
<reference evidence="10 11" key="1">
    <citation type="submission" date="2013-10" db="EMBL/GenBank/DDBJ databases">
        <authorList>
            <person name="Wang G."/>
            <person name="Zhuang W."/>
        </authorList>
    </citation>
    <scope>NUCLEOTIDE SEQUENCE [LARGE SCALE GENOMIC DNA]</scope>
    <source>
        <strain evidence="10 11">DSM 20118</strain>
    </source>
</reference>
<gene>
    <name evidence="10" type="ORF">Q760_07655</name>
</gene>
<sequence>MSRSVLGAFELLRIADRIDRGKLVLALVLMLLQALALPLSAPALAALTDSAVEGDARGAALAAVAVAALVIASLTAGHFAHIFYFELGDLAVMRLERELIELANGSPRLEHHERPDYADKLQVLRTELHRSGWGSMQALLSSLGLAVAIVLTGVLLAGLNPWLLALPLAALPPLVLGRRAEAVVGRARERAALDNRRARHLFLLATDAGPAKELRVCGLTDEVRARHASAWEHASATLWSGELRAGVLRVSGQLVFAVAYVAATLLVVRDAVAGRRTVGDVVLVITLAAQVNAQVTSAVTILQQLQRTARTMSDLAWVRAVVRPARTAVTAPAPERVRDGITFEGVAFAYPGTERPVLADVDLTLPAGSTVAIVGENGAGKTTLVKLLCRFYDATEGTVRVDGVDLATVDAAAWRERVAAGFQDFSRFELLARENVGVGDLPDIGSDDAVLAALRRAHAEGVLDRLDDGLDTQLGTSHTDGAQLSGGQWQKLALGRAMMREAPLLLVLDEPTSALDAQAEHELFERYAVHARRVGERTGAITLLVSHRFSTVRMADLILVVAGGRVAEAGSHAELVARGGLYAELFELQAAAYR</sequence>
<keyword evidence="11" id="KW-1185">Reference proteome</keyword>
<dbReference type="PROSITE" id="PS50929">
    <property type="entry name" value="ABC_TM1F"/>
    <property type="match status" value="1"/>
</dbReference>
<proteinExistence type="predicted"/>
<protein>
    <submittedName>
        <fullName evidence="10">ABC transporter permease</fullName>
    </submittedName>
</protein>
<dbReference type="InterPro" id="IPR017871">
    <property type="entry name" value="ABC_transporter-like_CS"/>
</dbReference>
<dbReference type="PROSITE" id="PS00211">
    <property type="entry name" value="ABC_TRANSPORTER_1"/>
    <property type="match status" value="1"/>
</dbReference>
<dbReference type="InterPro" id="IPR003439">
    <property type="entry name" value="ABC_transporter-like_ATP-bd"/>
</dbReference>
<comment type="caution">
    <text evidence="10">The sequence shown here is derived from an EMBL/GenBank/DDBJ whole genome shotgun (WGS) entry which is preliminary data.</text>
</comment>
<keyword evidence="5 7" id="KW-1133">Transmembrane helix</keyword>
<dbReference type="STRING" id="1408250.Q760_07655"/>
<organism evidence="10 11">
    <name type="scientific">Cellulomonas cellasea DSM 20118</name>
    <dbReference type="NCBI Taxonomy" id="1408250"/>
    <lineage>
        <taxon>Bacteria</taxon>
        <taxon>Bacillati</taxon>
        <taxon>Actinomycetota</taxon>
        <taxon>Actinomycetes</taxon>
        <taxon>Micrococcales</taxon>
        <taxon>Cellulomonadaceae</taxon>
        <taxon>Cellulomonas</taxon>
    </lineage>
</organism>
<dbReference type="InterPro" id="IPR003593">
    <property type="entry name" value="AAA+_ATPase"/>
</dbReference>
<dbReference type="SUPFAM" id="SSF90123">
    <property type="entry name" value="ABC transporter transmembrane region"/>
    <property type="match status" value="1"/>
</dbReference>
<accession>A0A0A0B312</accession>
<dbReference type="GO" id="GO:0015421">
    <property type="term" value="F:ABC-type oligopeptide transporter activity"/>
    <property type="evidence" value="ECO:0007669"/>
    <property type="project" value="TreeGrafter"/>
</dbReference>
<dbReference type="Proteomes" id="UP000029833">
    <property type="component" value="Unassembled WGS sequence"/>
</dbReference>
<keyword evidence="6 7" id="KW-0472">Membrane</keyword>
<dbReference type="RefSeq" id="WP_034635127.1">
    <property type="nucleotide sequence ID" value="NZ_AXNT01000192.1"/>
</dbReference>
<dbReference type="EMBL" id="AXNT01000192">
    <property type="protein sequence ID" value="KGM00562.1"/>
    <property type="molecule type" value="Genomic_DNA"/>
</dbReference>
<feature type="transmembrane region" description="Helical" evidence="7">
    <location>
        <begin position="61"/>
        <end position="85"/>
    </location>
</feature>
<dbReference type="Gene3D" id="1.20.1560.10">
    <property type="entry name" value="ABC transporter type 1, transmembrane domain"/>
    <property type="match status" value="1"/>
</dbReference>
<feature type="domain" description="ABC transmembrane type-1" evidence="9">
    <location>
        <begin position="24"/>
        <end position="307"/>
    </location>
</feature>
<dbReference type="InterPro" id="IPR027417">
    <property type="entry name" value="P-loop_NTPase"/>
</dbReference>